<dbReference type="Pfam" id="PF02775">
    <property type="entry name" value="TPP_enzyme_C"/>
    <property type="match status" value="1"/>
</dbReference>
<evidence type="ECO:0000259" key="5">
    <source>
        <dbReference type="Pfam" id="PF02775"/>
    </source>
</evidence>
<dbReference type="Pfam" id="PF00205">
    <property type="entry name" value="TPP_enzyme_M"/>
    <property type="match status" value="1"/>
</dbReference>
<dbReference type="GO" id="GO:0005948">
    <property type="term" value="C:acetolactate synthase complex"/>
    <property type="evidence" value="ECO:0007669"/>
    <property type="project" value="TreeGrafter"/>
</dbReference>
<evidence type="ECO:0000256" key="3">
    <source>
        <dbReference type="RuleBase" id="RU362132"/>
    </source>
</evidence>
<dbReference type="GO" id="GO:0019310">
    <property type="term" value="P:inositol catabolic process"/>
    <property type="evidence" value="ECO:0007669"/>
    <property type="project" value="InterPro"/>
</dbReference>
<dbReference type="GO" id="GO:0009099">
    <property type="term" value="P:L-valine biosynthetic process"/>
    <property type="evidence" value="ECO:0007669"/>
    <property type="project" value="TreeGrafter"/>
</dbReference>
<evidence type="ECO:0000313" key="8">
    <source>
        <dbReference type="Proteomes" id="UP000321085"/>
    </source>
</evidence>
<dbReference type="RefSeq" id="WP_114187564.1">
    <property type="nucleotide sequence ID" value="NZ_BJYU01000041.1"/>
</dbReference>
<dbReference type="Proteomes" id="UP000321085">
    <property type="component" value="Unassembled WGS sequence"/>
</dbReference>
<comment type="caution">
    <text evidence="7">The sequence shown here is derived from an EMBL/GenBank/DDBJ whole genome shotgun (WGS) entry which is preliminary data.</text>
</comment>
<dbReference type="GO" id="GO:0050660">
    <property type="term" value="F:flavin adenine dinucleotide binding"/>
    <property type="evidence" value="ECO:0007669"/>
    <property type="project" value="TreeGrafter"/>
</dbReference>
<dbReference type="CDD" id="cd07035">
    <property type="entry name" value="TPP_PYR_POX_like"/>
    <property type="match status" value="1"/>
</dbReference>
<keyword evidence="8" id="KW-1185">Reference proteome</keyword>
<dbReference type="Pfam" id="PF02776">
    <property type="entry name" value="TPP_enzyme_N"/>
    <property type="match status" value="1"/>
</dbReference>
<dbReference type="InterPro" id="IPR012001">
    <property type="entry name" value="Thiamin_PyroP_enz_TPP-bd_dom"/>
</dbReference>
<evidence type="ECO:0000259" key="4">
    <source>
        <dbReference type="Pfam" id="PF00205"/>
    </source>
</evidence>
<dbReference type="InterPro" id="IPR045229">
    <property type="entry name" value="TPP_enz"/>
</dbReference>
<dbReference type="GO" id="GO:0003984">
    <property type="term" value="F:acetolactate synthase activity"/>
    <property type="evidence" value="ECO:0007669"/>
    <property type="project" value="TreeGrafter"/>
</dbReference>
<dbReference type="Gene3D" id="3.40.50.970">
    <property type="match status" value="2"/>
</dbReference>
<feature type="domain" description="Thiamine pyrophosphate enzyme N-terminal TPP-binding" evidence="6">
    <location>
        <begin position="47"/>
        <end position="130"/>
    </location>
</feature>
<evidence type="ECO:0000256" key="2">
    <source>
        <dbReference type="ARBA" id="ARBA00023052"/>
    </source>
</evidence>
<protein>
    <submittedName>
        <fullName evidence="7">3D-(3,5/4)-trihydroxycyclohexane-1,2-dione acylhydrolase (Decyclizing)</fullName>
    </submittedName>
</protein>
<feature type="domain" description="Thiamine pyrophosphate enzyme TPP-binding" evidence="5">
    <location>
        <begin position="417"/>
        <end position="568"/>
    </location>
</feature>
<keyword evidence="2 3" id="KW-0786">Thiamine pyrophosphate</keyword>
<dbReference type="InterPro" id="IPR029061">
    <property type="entry name" value="THDP-binding"/>
</dbReference>
<name>A0A512BTU9_9HYPH</name>
<dbReference type="GO" id="GO:0009097">
    <property type="term" value="P:isoleucine biosynthetic process"/>
    <property type="evidence" value="ECO:0007669"/>
    <property type="project" value="TreeGrafter"/>
</dbReference>
<evidence type="ECO:0000256" key="1">
    <source>
        <dbReference type="ARBA" id="ARBA00007812"/>
    </source>
</evidence>
<dbReference type="SUPFAM" id="SSF52467">
    <property type="entry name" value="DHS-like NAD/FAD-binding domain"/>
    <property type="match status" value="1"/>
</dbReference>
<comment type="similarity">
    <text evidence="1 3">Belongs to the TPP enzyme family.</text>
</comment>
<dbReference type="EMBL" id="BJYU01000041">
    <property type="protein sequence ID" value="GEO15406.1"/>
    <property type="molecule type" value="Genomic_DNA"/>
</dbReference>
<dbReference type="OrthoDB" id="3194735at2"/>
<keyword evidence="7" id="KW-0378">Hydrolase</keyword>
<dbReference type="Gene3D" id="3.40.50.1220">
    <property type="entry name" value="TPP-binding domain"/>
    <property type="match status" value="1"/>
</dbReference>
<dbReference type="GO" id="GO:0016823">
    <property type="term" value="F:hydrolase activity, acting on acid carbon-carbon bonds, in ketonic substances"/>
    <property type="evidence" value="ECO:0007669"/>
    <property type="project" value="InterPro"/>
</dbReference>
<proteinExistence type="inferred from homology"/>
<dbReference type="InterPro" id="IPR000399">
    <property type="entry name" value="TPP-bd_CS"/>
</dbReference>
<reference evidence="7 8" key="1">
    <citation type="submission" date="2019-07" db="EMBL/GenBank/DDBJ databases">
        <title>Whole genome shotgun sequence of Microvirga aerophila NBRC 106136.</title>
        <authorList>
            <person name="Hosoyama A."/>
            <person name="Uohara A."/>
            <person name="Ohji S."/>
            <person name="Ichikawa N."/>
        </authorList>
    </citation>
    <scope>NUCLEOTIDE SEQUENCE [LARGE SCALE GENOMIC DNA]</scope>
    <source>
        <strain evidence="7 8">NBRC 106136</strain>
    </source>
</reference>
<dbReference type="SUPFAM" id="SSF52518">
    <property type="entry name" value="Thiamin diphosphate-binding fold (THDP-binding)"/>
    <property type="match status" value="2"/>
</dbReference>
<organism evidence="7 8">
    <name type="scientific">Microvirga aerophila</name>
    <dbReference type="NCBI Taxonomy" id="670291"/>
    <lineage>
        <taxon>Bacteria</taxon>
        <taxon>Pseudomonadati</taxon>
        <taxon>Pseudomonadota</taxon>
        <taxon>Alphaproteobacteria</taxon>
        <taxon>Hyphomicrobiales</taxon>
        <taxon>Methylobacteriaceae</taxon>
        <taxon>Microvirga</taxon>
    </lineage>
</organism>
<accession>A0A512BTU9</accession>
<feature type="domain" description="Thiamine pyrophosphate enzyme central" evidence="4">
    <location>
        <begin position="219"/>
        <end position="353"/>
    </location>
</feature>
<evidence type="ECO:0000313" key="7">
    <source>
        <dbReference type="EMBL" id="GEO15406.1"/>
    </source>
</evidence>
<sequence length="615" mass="65735">MSTIRLTMAQAVARFLAAQKTDIDGEVLPLFAGVWGIFGHGNVAGMGEALHGVRERLPTYRAHNEQGMAHAAIAFAKASRRRRMMACTTSIGPGATNMVTAAAVAHVNRLPVLLLPGDVFANRRPDPVLQQIESFSDGTISANDCFKPVSRYFDRIARPEQIIPALQRAMAVLTDPAECGPVTLALCQDTQAEAYDYPESFFAEKVWTPRRIRPDADELAKAAALIRSAKKPFIVAGGGVLYSGAEQALADFATKHGIAVGETQAGKSSLAHDHPACLGSVGVTGTGAANALAEEADVVIAVGTRLQDFTTGSWALFKDPSRRIVGLNVQGFDAMKHSAQPIVADARVGLEELSQALQGWKAPEAWTAKARDEKTRWFEASARYTDPTNVELPSDAQVIGAVQRTSSPSDVVVCAAGGLPGELHKHWKASAPLGYHLEYGYSCMGYEIAGGLGVKMADPNREVIVMVGDGSYLMMNSELATSVMLGRKLTVVLLDNRGYGCINRLQRATGGESFNNLLQHTNHVTLPDIDFAAHAASLGAQAMKVKSIGELEDALKKARGAERSTLIVIDTDPLIATDAGGHWWDVAVPEVSVRSEVTAARKDYENALASQRVGD</sequence>
<dbReference type="PANTHER" id="PTHR18968">
    <property type="entry name" value="THIAMINE PYROPHOSPHATE ENZYMES"/>
    <property type="match status" value="1"/>
</dbReference>
<evidence type="ECO:0000259" key="6">
    <source>
        <dbReference type="Pfam" id="PF02776"/>
    </source>
</evidence>
<dbReference type="PANTHER" id="PTHR18968:SF9">
    <property type="entry name" value="3D-(3,5_4)-TRIHYDROXYCYCLOHEXANE-1,2-DIONE HYDROLASE"/>
    <property type="match status" value="1"/>
</dbReference>
<dbReference type="NCBIfam" id="TIGR04377">
    <property type="entry name" value="myo_inos_iolD"/>
    <property type="match status" value="1"/>
</dbReference>
<dbReference type="GO" id="GO:0000287">
    <property type="term" value="F:magnesium ion binding"/>
    <property type="evidence" value="ECO:0007669"/>
    <property type="project" value="InterPro"/>
</dbReference>
<dbReference type="AlphaFoldDB" id="A0A512BTU9"/>
<dbReference type="InterPro" id="IPR012000">
    <property type="entry name" value="Thiamin_PyroP_enz_cen_dom"/>
</dbReference>
<dbReference type="InterPro" id="IPR029035">
    <property type="entry name" value="DHS-like_NAD/FAD-binding_dom"/>
</dbReference>
<dbReference type="GO" id="GO:0030976">
    <property type="term" value="F:thiamine pyrophosphate binding"/>
    <property type="evidence" value="ECO:0007669"/>
    <property type="project" value="InterPro"/>
</dbReference>
<dbReference type="PROSITE" id="PS00187">
    <property type="entry name" value="TPP_ENZYMES"/>
    <property type="match status" value="1"/>
</dbReference>
<dbReference type="InterPro" id="IPR011766">
    <property type="entry name" value="TPP_enzyme_TPP-bd"/>
</dbReference>
<dbReference type="CDD" id="cd02003">
    <property type="entry name" value="TPP_IolD"/>
    <property type="match status" value="1"/>
</dbReference>
<dbReference type="InterPro" id="IPR030817">
    <property type="entry name" value="Myo_inos_IolD"/>
</dbReference>
<gene>
    <name evidence="7" type="primary">iolD</name>
    <name evidence="7" type="ORF">MAE02_31020</name>
</gene>